<evidence type="ECO:0000313" key="8">
    <source>
        <dbReference type="Proteomes" id="UP000465062"/>
    </source>
</evidence>
<dbReference type="AlphaFoldDB" id="A0A6I6USX6"/>
<name>A0A6I6USX6_9BACI</name>
<dbReference type="RefSeq" id="WP_159362055.1">
    <property type="nucleotide sequence ID" value="NZ_CP047394.1"/>
</dbReference>
<evidence type="ECO:0000313" key="7">
    <source>
        <dbReference type="EMBL" id="QHE61680.1"/>
    </source>
</evidence>
<dbReference type="Gene3D" id="3.40.50.720">
    <property type="entry name" value="NAD(P)-binding Rossmann-like Domain"/>
    <property type="match status" value="1"/>
</dbReference>
<dbReference type="Gene3D" id="1.10.8.610">
    <property type="entry name" value="SirC, precorrin-2 dehydrogenase, C-terminal helical domain-like"/>
    <property type="match status" value="1"/>
</dbReference>
<gene>
    <name evidence="7" type="ORF">FHE72_12125</name>
</gene>
<proteinExistence type="predicted"/>
<evidence type="ECO:0000256" key="3">
    <source>
        <dbReference type="ARBA" id="ARBA00023002"/>
    </source>
</evidence>
<dbReference type="UniPathway" id="UPA00262">
    <property type="reaction ID" value="UER00222"/>
</dbReference>
<dbReference type="InterPro" id="IPR006367">
    <property type="entry name" value="Sirohaem_synthase_N"/>
</dbReference>
<keyword evidence="4" id="KW-0520">NAD</keyword>
<evidence type="ECO:0000256" key="2">
    <source>
        <dbReference type="ARBA" id="ARBA00012400"/>
    </source>
</evidence>
<organism evidence="7 8">
    <name type="scientific">Rossellomorea vietnamensis</name>
    <dbReference type="NCBI Taxonomy" id="218284"/>
    <lineage>
        <taxon>Bacteria</taxon>
        <taxon>Bacillati</taxon>
        <taxon>Bacillota</taxon>
        <taxon>Bacilli</taxon>
        <taxon>Bacillales</taxon>
        <taxon>Bacillaceae</taxon>
        <taxon>Rossellomorea</taxon>
    </lineage>
</organism>
<dbReference type="GO" id="GO:0019354">
    <property type="term" value="P:siroheme biosynthetic process"/>
    <property type="evidence" value="ECO:0007669"/>
    <property type="project" value="UniProtKB-UniPathway"/>
</dbReference>
<dbReference type="SUPFAM" id="SSF51735">
    <property type="entry name" value="NAD(P)-binding Rossmann-fold domains"/>
    <property type="match status" value="1"/>
</dbReference>
<evidence type="ECO:0000256" key="5">
    <source>
        <dbReference type="ARBA" id="ARBA00023244"/>
    </source>
</evidence>
<keyword evidence="3" id="KW-0560">Oxidoreductase</keyword>
<dbReference type="GO" id="GO:0004325">
    <property type="term" value="F:ferrochelatase activity"/>
    <property type="evidence" value="ECO:0007669"/>
    <property type="project" value="InterPro"/>
</dbReference>
<dbReference type="PANTHER" id="PTHR35330:SF1">
    <property type="entry name" value="SIROHEME BIOSYNTHESIS PROTEIN MET8"/>
    <property type="match status" value="1"/>
</dbReference>
<dbReference type="EC" id="1.3.1.76" evidence="2"/>
<dbReference type="GO" id="GO:0043115">
    <property type="term" value="F:precorrin-2 dehydrogenase activity"/>
    <property type="evidence" value="ECO:0007669"/>
    <property type="project" value="UniProtKB-EC"/>
</dbReference>
<dbReference type="Proteomes" id="UP000465062">
    <property type="component" value="Chromosome"/>
</dbReference>
<dbReference type="InterPro" id="IPR036291">
    <property type="entry name" value="NAD(P)-bd_dom_sf"/>
</dbReference>
<dbReference type="NCBIfam" id="TIGR01470">
    <property type="entry name" value="cysG_Nterm"/>
    <property type="match status" value="1"/>
</dbReference>
<dbReference type="SUPFAM" id="SSF75615">
    <property type="entry name" value="Siroheme synthase middle domains-like"/>
    <property type="match status" value="1"/>
</dbReference>
<protein>
    <recommendedName>
        <fullName evidence="2">precorrin-2 dehydrogenase</fullName>
        <ecNumber evidence="2">1.3.1.76</ecNumber>
    </recommendedName>
</protein>
<dbReference type="EMBL" id="CP047394">
    <property type="protein sequence ID" value="QHE61680.1"/>
    <property type="molecule type" value="Genomic_DNA"/>
</dbReference>
<evidence type="ECO:0000256" key="4">
    <source>
        <dbReference type="ARBA" id="ARBA00023027"/>
    </source>
</evidence>
<accession>A0A6I6USX6</accession>
<comment type="catalytic activity">
    <reaction evidence="6">
        <text>precorrin-2 + NAD(+) = sirohydrochlorin + NADH + 2 H(+)</text>
        <dbReference type="Rhea" id="RHEA:15613"/>
        <dbReference type="ChEBI" id="CHEBI:15378"/>
        <dbReference type="ChEBI" id="CHEBI:57540"/>
        <dbReference type="ChEBI" id="CHEBI:57945"/>
        <dbReference type="ChEBI" id="CHEBI:58351"/>
        <dbReference type="ChEBI" id="CHEBI:58827"/>
        <dbReference type="EC" id="1.3.1.76"/>
    </reaction>
</comment>
<evidence type="ECO:0000256" key="1">
    <source>
        <dbReference type="ARBA" id="ARBA00005010"/>
    </source>
</evidence>
<sequence>MLPIMIDVKDKQVTIIGGGKVALRKLSVFLEQGANITIISPEVVDEIRVLHEEKRIVWIKREVLPDDVNKAFIVIAATNKRSVNEQVKKYSDRNQLLCVVDDGDCGNMQMVSFTQKGTFTIAVSTGGASPFLAKKLTNQLSQSFDDSFIEKLAIISSERKDIKASELPEKEKRKLLRELSHKLEVMENE</sequence>
<dbReference type="PANTHER" id="PTHR35330">
    <property type="entry name" value="SIROHEME BIOSYNTHESIS PROTEIN MET8"/>
    <property type="match status" value="1"/>
</dbReference>
<dbReference type="InterPro" id="IPR028161">
    <property type="entry name" value="Met8-like"/>
</dbReference>
<dbReference type="KEGG" id="bvq:FHE72_12125"/>
<dbReference type="Pfam" id="PF13241">
    <property type="entry name" value="NAD_binding_7"/>
    <property type="match status" value="1"/>
</dbReference>
<keyword evidence="5" id="KW-0627">Porphyrin biosynthesis</keyword>
<evidence type="ECO:0000256" key="6">
    <source>
        <dbReference type="ARBA" id="ARBA00047561"/>
    </source>
</evidence>
<comment type="pathway">
    <text evidence="1">Porphyrin-containing compound metabolism; siroheme biosynthesis; sirohydrochlorin from precorrin-2: step 1/1.</text>
</comment>
<dbReference type="InterPro" id="IPR042518">
    <property type="entry name" value="SirC_C"/>
</dbReference>
<reference evidence="7 8" key="1">
    <citation type="submission" date="2019-06" db="EMBL/GenBank/DDBJ databases">
        <title>An operon consisting of a P-type ATPase gene and a transcriptional regular gene given the different cadmium resistance in Bacillus vietamensis 151-6 and Bacillus marisflavi 151-25.</title>
        <authorList>
            <person name="Yu X."/>
        </authorList>
    </citation>
    <scope>NUCLEOTIDE SEQUENCE [LARGE SCALE GENOMIC DNA]</scope>
    <source>
        <strain evidence="7 8">151-6</strain>
    </source>
</reference>